<name>A0A1A9BHX2_9ACTN</name>
<dbReference type="InterPro" id="IPR034660">
    <property type="entry name" value="DinB/YfiT-like"/>
</dbReference>
<dbReference type="Pfam" id="PF11716">
    <property type="entry name" value="MDMPI_N"/>
    <property type="match status" value="1"/>
</dbReference>
<feature type="domain" description="Mycothiol-dependent maleylpyruvate isomerase metal-binding" evidence="2">
    <location>
        <begin position="15"/>
        <end position="145"/>
    </location>
</feature>
<organism evidence="3 4">
    <name type="scientific">Micromonospora sediminicola</name>
    <dbReference type="NCBI Taxonomy" id="946078"/>
    <lineage>
        <taxon>Bacteria</taxon>
        <taxon>Bacillati</taxon>
        <taxon>Actinomycetota</taxon>
        <taxon>Actinomycetes</taxon>
        <taxon>Micromonosporales</taxon>
        <taxon>Micromonosporaceae</taxon>
        <taxon>Micromonospora</taxon>
    </lineage>
</organism>
<reference evidence="4" key="1">
    <citation type="submission" date="2016-06" db="EMBL/GenBank/DDBJ databases">
        <authorList>
            <person name="Varghese N."/>
            <person name="Submissions Spin"/>
        </authorList>
    </citation>
    <scope>NUCLEOTIDE SEQUENCE [LARGE SCALE GENOMIC DNA]</scope>
    <source>
        <strain evidence="4">DSM 45794</strain>
    </source>
</reference>
<dbReference type="Proteomes" id="UP000199558">
    <property type="component" value="Unassembled WGS sequence"/>
</dbReference>
<dbReference type="AlphaFoldDB" id="A0A1A9BHX2"/>
<dbReference type="Gene3D" id="1.20.120.450">
    <property type="entry name" value="dinb family like domain"/>
    <property type="match status" value="1"/>
</dbReference>
<proteinExistence type="predicted"/>
<dbReference type="Pfam" id="PF07398">
    <property type="entry name" value="MDMPI_C"/>
    <property type="match status" value="1"/>
</dbReference>
<dbReference type="InterPro" id="IPR017517">
    <property type="entry name" value="Maleyloyr_isom"/>
</dbReference>
<dbReference type="InterPro" id="IPR010872">
    <property type="entry name" value="MDMPI_C-term_domain"/>
</dbReference>
<evidence type="ECO:0000313" key="3">
    <source>
        <dbReference type="EMBL" id="SBT68467.1"/>
    </source>
</evidence>
<evidence type="ECO:0000313" key="4">
    <source>
        <dbReference type="Proteomes" id="UP000199558"/>
    </source>
</evidence>
<accession>A0A1A9BHX2</accession>
<feature type="domain" description="MDMPI C-terminal" evidence="1">
    <location>
        <begin position="157"/>
        <end position="251"/>
    </location>
</feature>
<gene>
    <name evidence="3" type="ORF">GA0070622_5571</name>
</gene>
<dbReference type="PANTHER" id="PTHR40758:SF1">
    <property type="entry name" value="CONSERVED PROTEIN"/>
    <property type="match status" value="1"/>
</dbReference>
<sequence length="259" mass="27959">MNGRVHETLEFPALLRLIDERSAAFRAAVAAAPDLDLPVPTCPEWTLFDLARHLGEGRRSWAATVAAGPDAPGRITPEGPAAPREREALLAWLADSTRHLVDALRDAGPDRGCWTWWATSQSPQTCGAVARHQLQEIAVHTYDAQLTVGAPRPLPDDVALDGVEEFLSTCCTTTAGWPHGPAAVDYHATEGRSWRQRLSADGVRADRLPGPTDAGAADVSARGTAGELVLAFYGRIPMDSLDLEGDRGLFDLLDEWEPE</sequence>
<dbReference type="InterPro" id="IPR024344">
    <property type="entry name" value="MDMPI_metal-binding"/>
</dbReference>
<dbReference type="GO" id="GO:0046872">
    <property type="term" value="F:metal ion binding"/>
    <property type="evidence" value="ECO:0007669"/>
    <property type="project" value="InterPro"/>
</dbReference>
<keyword evidence="4" id="KW-1185">Reference proteome</keyword>
<dbReference type="SUPFAM" id="SSF109854">
    <property type="entry name" value="DinB/YfiT-like putative metalloenzymes"/>
    <property type="match status" value="1"/>
</dbReference>
<dbReference type="GO" id="GO:0005886">
    <property type="term" value="C:plasma membrane"/>
    <property type="evidence" value="ECO:0007669"/>
    <property type="project" value="TreeGrafter"/>
</dbReference>
<evidence type="ECO:0000259" key="2">
    <source>
        <dbReference type="Pfam" id="PF11716"/>
    </source>
</evidence>
<dbReference type="NCBIfam" id="TIGR03083">
    <property type="entry name" value="maleylpyruvate isomerase family mycothiol-dependent enzyme"/>
    <property type="match status" value="1"/>
</dbReference>
<dbReference type="EMBL" id="FLRH01000004">
    <property type="protein sequence ID" value="SBT68467.1"/>
    <property type="molecule type" value="Genomic_DNA"/>
</dbReference>
<protein>
    <submittedName>
        <fullName evidence="3">TIGR03083 family protein</fullName>
    </submittedName>
</protein>
<dbReference type="STRING" id="946078.GA0070622_5571"/>
<dbReference type="PANTHER" id="PTHR40758">
    <property type="entry name" value="CONSERVED PROTEIN"/>
    <property type="match status" value="1"/>
</dbReference>
<evidence type="ECO:0000259" key="1">
    <source>
        <dbReference type="Pfam" id="PF07398"/>
    </source>
</evidence>